<reference evidence="5 6" key="1">
    <citation type="journal article" date="2020" name="J. Phycol.">
        <title>Comparative genome analysis reveals Cyanidiococcus gen. nov., a new extremophilic red algal genus sister to Cyanidioschyzon (Cyanidioschyzonaceae, Rhodophyta).</title>
        <authorList>
            <person name="Liu S.-L."/>
            <person name="Chiang Y.-R."/>
            <person name="Yoon H.S."/>
            <person name="Fu H.-Y."/>
        </authorList>
    </citation>
    <scope>NUCLEOTIDE SEQUENCE [LARGE SCALE GENOMIC DNA]</scope>
    <source>
        <strain evidence="5 6">THAL066</strain>
    </source>
</reference>
<dbReference type="Pfam" id="PF02581">
    <property type="entry name" value="TMP-TENI"/>
    <property type="match status" value="1"/>
</dbReference>
<dbReference type="EMBL" id="VWRR01000007">
    <property type="protein sequence ID" value="KAF6003427.1"/>
    <property type="molecule type" value="Genomic_DNA"/>
</dbReference>
<dbReference type="PANTHER" id="PTHR20857">
    <property type="entry name" value="THIAMINE-PHOSPHATE PYROPHOSPHORYLASE"/>
    <property type="match status" value="1"/>
</dbReference>
<dbReference type="CDD" id="cd00564">
    <property type="entry name" value="TMP_TenI"/>
    <property type="match status" value="1"/>
</dbReference>
<comment type="subcellular location">
    <subcellularLocation>
        <location evidence="1">Plastid</location>
        <location evidence="1">Chloroplast</location>
    </subcellularLocation>
</comment>
<dbReference type="Gene3D" id="3.20.20.70">
    <property type="entry name" value="Aldolase class I"/>
    <property type="match status" value="1"/>
</dbReference>
<dbReference type="InterPro" id="IPR013785">
    <property type="entry name" value="Aldolase_TIM"/>
</dbReference>
<name>A0A7J7ILP7_9RHOD</name>
<dbReference type="GO" id="GO:0009228">
    <property type="term" value="P:thiamine biosynthetic process"/>
    <property type="evidence" value="ECO:0007669"/>
    <property type="project" value="UniProtKB-KW"/>
</dbReference>
<evidence type="ECO:0000313" key="5">
    <source>
        <dbReference type="EMBL" id="KAF6003427.1"/>
    </source>
</evidence>
<organism evidence="5 6">
    <name type="scientific">Cyanidiococcus yangmingshanensis</name>
    <dbReference type="NCBI Taxonomy" id="2690220"/>
    <lineage>
        <taxon>Eukaryota</taxon>
        <taxon>Rhodophyta</taxon>
        <taxon>Bangiophyceae</taxon>
        <taxon>Cyanidiales</taxon>
        <taxon>Cyanidiaceae</taxon>
        <taxon>Cyanidiococcus</taxon>
    </lineage>
</organism>
<dbReference type="Proteomes" id="UP000530660">
    <property type="component" value="Unassembled WGS sequence"/>
</dbReference>
<comment type="caution">
    <text evidence="5">The sequence shown here is derived from an EMBL/GenBank/DDBJ whole genome shotgun (WGS) entry which is preliminary data.</text>
</comment>
<dbReference type="OrthoDB" id="4994at2759"/>
<evidence type="ECO:0000256" key="1">
    <source>
        <dbReference type="ARBA" id="ARBA00004229"/>
    </source>
</evidence>
<dbReference type="GO" id="GO:0004789">
    <property type="term" value="F:thiamine-phosphate diphosphorylase activity"/>
    <property type="evidence" value="ECO:0007669"/>
    <property type="project" value="TreeGrafter"/>
</dbReference>
<dbReference type="AlphaFoldDB" id="A0A7J7ILP7"/>
<dbReference type="SUPFAM" id="SSF51391">
    <property type="entry name" value="Thiamin phosphate synthase"/>
    <property type="match status" value="1"/>
</dbReference>
<dbReference type="GO" id="GO:0009507">
    <property type="term" value="C:chloroplast"/>
    <property type="evidence" value="ECO:0007669"/>
    <property type="project" value="UniProtKB-SubCell"/>
</dbReference>
<comment type="pathway">
    <text evidence="2">Cofactor biosynthesis; thiamine diphosphate biosynthesis.</text>
</comment>
<gene>
    <name evidence="5" type="ORF">F1559_004726</name>
</gene>
<sequence length="246" mass="26705">MWLGTCTEKDHGAHRFALAFAVTARPVVVWVTPDGFCRHPCLPIVSYAKSFSDSDQPSLGREDQHTIAPDLVIIRDRDATTAARVCAVDRVGRKRAVVHSGGRLEAWGNSTPLKNLHLPWSVFYELSRQEQRRHELSQFELIGTSVHAVSEAVFAAETGLVSYVLVGTMFPTPSHPEKEGDDQVEGVALMRAVCEALSGSSLQCYGIGGITAANMSMVLEAGAHGVATIRNIEAILGHVARQYGRT</sequence>
<evidence type="ECO:0000256" key="2">
    <source>
        <dbReference type="ARBA" id="ARBA00004948"/>
    </source>
</evidence>
<proteinExistence type="predicted"/>
<keyword evidence="6" id="KW-1185">Reference proteome</keyword>
<dbReference type="PANTHER" id="PTHR20857:SF15">
    <property type="entry name" value="THIAMINE-PHOSPHATE SYNTHASE"/>
    <property type="match status" value="1"/>
</dbReference>
<dbReference type="InterPro" id="IPR022998">
    <property type="entry name" value="ThiamineP_synth_TenI"/>
</dbReference>
<dbReference type="InterPro" id="IPR036206">
    <property type="entry name" value="ThiamineP_synth_sf"/>
</dbReference>
<feature type="domain" description="Thiamine phosphate synthase/TenI" evidence="4">
    <location>
        <begin position="132"/>
        <end position="232"/>
    </location>
</feature>
<keyword evidence="3" id="KW-0784">Thiamine biosynthesis</keyword>
<evidence type="ECO:0000313" key="6">
    <source>
        <dbReference type="Proteomes" id="UP000530660"/>
    </source>
</evidence>
<protein>
    <recommendedName>
        <fullName evidence="4">Thiamine phosphate synthase/TenI domain-containing protein</fullName>
    </recommendedName>
</protein>
<evidence type="ECO:0000256" key="3">
    <source>
        <dbReference type="ARBA" id="ARBA00022977"/>
    </source>
</evidence>
<evidence type="ECO:0000259" key="4">
    <source>
        <dbReference type="Pfam" id="PF02581"/>
    </source>
</evidence>
<accession>A0A7J7ILP7</accession>